<dbReference type="PROSITE" id="PS50966">
    <property type="entry name" value="ZF_SWIM"/>
    <property type="match status" value="1"/>
</dbReference>
<organism evidence="5 6">
    <name type="scientific">Spodoptera exigua</name>
    <name type="common">Beet armyworm</name>
    <name type="synonym">Noctua fulgens</name>
    <dbReference type="NCBI Taxonomy" id="7107"/>
    <lineage>
        <taxon>Eukaryota</taxon>
        <taxon>Metazoa</taxon>
        <taxon>Ecdysozoa</taxon>
        <taxon>Arthropoda</taxon>
        <taxon>Hexapoda</taxon>
        <taxon>Insecta</taxon>
        <taxon>Pterygota</taxon>
        <taxon>Neoptera</taxon>
        <taxon>Endopterygota</taxon>
        <taxon>Lepidoptera</taxon>
        <taxon>Glossata</taxon>
        <taxon>Ditrysia</taxon>
        <taxon>Noctuoidea</taxon>
        <taxon>Noctuidae</taxon>
        <taxon>Amphipyrinae</taxon>
        <taxon>Spodoptera</taxon>
    </lineage>
</organism>
<proteinExistence type="predicted"/>
<dbReference type="AlphaFoldDB" id="A0A922MLA5"/>
<feature type="domain" description="SWIM-type" evidence="4">
    <location>
        <begin position="239"/>
        <end position="283"/>
    </location>
</feature>
<evidence type="ECO:0000259" key="4">
    <source>
        <dbReference type="PROSITE" id="PS50966"/>
    </source>
</evidence>
<dbReference type="InterPro" id="IPR027806">
    <property type="entry name" value="HARBI1_dom"/>
</dbReference>
<evidence type="ECO:0000256" key="3">
    <source>
        <dbReference type="PROSITE-ProRule" id="PRU00325"/>
    </source>
</evidence>
<evidence type="ECO:0000256" key="2">
    <source>
        <dbReference type="ARBA" id="ARBA00022723"/>
    </source>
</evidence>
<evidence type="ECO:0000256" key="1">
    <source>
        <dbReference type="ARBA" id="ARBA00001968"/>
    </source>
</evidence>
<gene>
    <name evidence="5" type="ORF">HF086_006475</name>
</gene>
<dbReference type="InterPro" id="IPR007527">
    <property type="entry name" value="Znf_SWIM"/>
</dbReference>
<accession>A0A922MLA5</accession>
<keyword evidence="2" id="KW-0479">Metal-binding</keyword>
<keyword evidence="3" id="KW-0862">Zinc</keyword>
<dbReference type="EMBL" id="JACEFF010000389">
    <property type="protein sequence ID" value="KAH9638533.1"/>
    <property type="molecule type" value="Genomic_DNA"/>
</dbReference>
<name>A0A922MLA5_SPOEX</name>
<dbReference type="GO" id="GO:0008270">
    <property type="term" value="F:zinc ion binding"/>
    <property type="evidence" value="ECO:0007669"/>
    <property type="project" value="UniProtKB-KW"/>
</dbReference>
<comment type="caution">
    <text evidence="5">The sequence shown here is derived from an EMBL/GenBank/DDBJ whole genome shotgun (WGS) entry which is preliminary data.</text>
</comment>
<evidence type="ECO:0000313" key="6">
    <source>
        <dbReference type="Proteomes" id="UP000814243"/>
    </source>
</evidence>
<reference evidence="5" key="1">
    <citation type="journal article" date="2021" name="G3 (Bethesda)">
        <title>Genome and transcriptome analysis of the beet armyworm Spodoptera exigua reveals targets for pest control. .</title>
        <authorList>
            <person name="Simon S."/>
            <person name="Breeschoten T."/>
            <person name="Jansen H.J."/>
            <person name="Dirks R.P."/>
            <person name="Schranz M.E."/>
            <person name="Ros V.I.D."/>
        </authorList>
    </citation>
    <scope>NUCLEOTIDE SEQUENCE</scope>
    <source>
        <strain evidence="5">TB_SE_WUR_2020</strain>
    </source>
</reference>
<dbReference type="Pfam" id="PF13359">
    <property type="entry name" value="DDE_Tnp_4"/>
    <property type="match status" value="1"/>
</dbReference>
<dbReference type="Proteomes" id="UP000814243">
    <property type="component" value="Unassembled WGS sequence"/>
</dbReference>
<evidence type="ECO:0000313" key="5">
    <source>
        <dbReference type="EMBL" id="KAH9638533.1"/>
    </source>
</evidence>
<protein>
    <recommendedName>
        <fullName evidence="4">SWIM-type domain-containing protein</fullName>
    </recommendedName>
</protein>
<keyword evidence="3" id="KW-0863">Zinc-finger</keyword>
<sequence length="304" mass="35249">MNQDDHLLHWLIHRGDVFILDRGFRDSIYDIQSLGYEARIPPSKDRNATQLTTEQANKSRLITICRWVVEAVNGKFKNRFKLLRQSYFNKALPNMFIDFRIAAAIINVCYRVATDSRLASEILNIIQAENNTPNLLRDYVEMKNLNRQRVTFTAMEAQMPNLKSFERLNEDDIILFALGSYHLKLAKSYCAEHLRNGLYIIELYRENALSDLARCNIMINNAWLIRARIQSRHVRSRIYYSYMLIDGNRGDRHAIAHSYCTCLTGSRTKGSCAHIISIVWYMGIGRHTDFNLPAQLLNSVIIGQ</sequence>
<comment type="cofactor">
    <cofactor evidence="1">
        <name>a divalent metal cation</name>
        <dbReference type="ChEBI" id="CHEBI:60240"/>
    </cofactor>
</comment>